<dbReference type="InterPro" id="IPR025877">
    <property type="entry name" value="MobA-like_NTP_Trfase"/>
</dbReference>
<dbReference type="PANTHER" id="PTHR43584">
    <property type="entry name" value="NUCLEOTIDYL TRANSFERASE"/>
    <property type="match status" value="1"/>
</dbReference>
<dbReference type="InterPro" id="IPR050065">
    <property type="entry name" value="GlmU-like"/>
</dbReference>
<dbReference type="PANTHER" id="PTHR43584:SF8">
    <property type="entry name" value="N-ACETYLMURAMATE ALPHA-1-PHOSPHATE URIDYLYLTRANSFERASE"/>
    <property type="match status" value="1"/>
</dbReference>
<evidence type="ECO:0000256" key="2">
    <source>
        <dbReference type="ARBA" id="ARBA00022695"/>
    </source>
</evidence>
<dbReference type="SUPFAM" id="SSF53448">
    <property type="entry name" value="Nucleotide-diphospho-sugar transferases"/>
    <property type="match status" value="1"/>
</dbReference>
<comment type="caution">
    <text evidence="4">The sequence shown here is derived from an EMBL/GenBank/DDBJ whole genome shotgun (WGS) entry which is preliminary data.</text>
</comment>
<dbReference type="GO" id="GO:0016779">
    <property type="term" value="F:nucleotidyltransferase activity"/>
    <property type="evidence" value="ECO:0007669"/>
    <property type="project" value="UniProtKB-KW"/>
</dbReference>
<keyword evidence="5" id="KW-1185">Reference proteome</keyword>
<dbReference type="OrthoDB" id="3618661at2"/>
<dbReference type="Gene3D" id="3.90.550.10">
    <property type="entry name" value="Spore Coat Polysaccharide Biosynthesis Protein SpsA, Chain A"/>
    <property type="match status" value="1"/>
</dbReference>
<keyword evidence="1 4" id="KW-0808">Transferase</keyword>
<reference evidence="4 5" key="1">
    <citation type="submission" date="2019-11" db="EMBL/GenBank/DDBJ databases">
        <title>Draft genome of Amycolatopsis RM579.</title>
        <authorList>
            <person name="Duangmal K."/>
            <person name="Mingma R."/>
        </authorList>
    </citation>
    <scope>NUCLEOTIDE SEQUENCE [LARGE SCALE GENOMIC DNA]</scope>
    <source>
        <strain evidence="4 5">RM579</strain>
    </source>
</reference>
<evidence type="ECO:0000313" key="5">
    <source>
        <dbReference type="Proteomes" id="UP000440096"/>
    </source>
</evidence>
<keyword evidence="2" id="KW-0548">Nucleotidyltransferase</keyword>
<dbReference type="EMBL" id="WMBA01000010">
    <property type="protein sequence ID" value="MTD54271.1"/>
    <property type="molecule type" value="Genomic_DNA"/>
</dbReference>
<evidence type="ECO:0000256" key="1">
    <source>
        <dbReference type="ARBA" id="ARBA00022679"/>
    </source>
</evidence>
<evidence type="ECO:0000313" key="4">
    <source>
        <dbReference type="EMBL" id="MTD54271.1"/>
    </source>
</evidence>
<sequence length="270" mass="29140">MKAVILGAGRGSRMGEVTADRPKCLIEIDGRSLLDRQCAAFRAAGFEDIGVVTGWQAERFTNLPVTLFHNPFWAGTSMVDSLACARRWLTAGPVVACYGDILVTPADIQLVARSAAMIAMAFDPNWLSQWSRRFTDPLQDAETLRLDADGNVTEIGGKPGSLTEIEGQYLGLIKLEPAGWARLDAAIARVGRRDMTGTLARLVASDPAAVQGVAIRGPWHEFDSARDLATGYDVVTQIDRLLSDVVEDRAERGVSGRGERRQGRLDGGSG</sequence>
<dbReference type="CDD" id="cd02523">
    <property type="entry name" value="PC_cytidylyltransferase"/>
    <property type="match status" value="1"/>
</dbReference>
<dbReference type="RefSeq" id="WP_154756465.1">
    <property type="nucleotide sequence ID" value="NZ_WMBA01000010.1"/>
</dbReference>
<name>A0A6N7Z2K5_9PSEU</name>
<proteinExistence type="predicted"/>
<feature type="domain" description="MobA-like NTP transferase" evidence="3">
    <location>
        <begin position="3"/>
        <end position="116"/>
    </location>
</feature>
<dbReference type="InterPro" id="IPR029044">
    <property type="entry name" value="Nucleotide-diphossugar_trans"/>
</dbReference>
<protein>
    <submittedName>
        <fullName evidence="4">NTP transferase domain-containing protein</fullName>
    </submittedName>
</protein>
<accession>A0A6N7Z2K5</accession>
<gene>
    <name evidence="4" type="ORF">GKO32_09830</name>
</gene>
<dbReference type="Pfam" id="PF12804">
    <property type="entry name" value="NTP_transf_3"/>
    <property type="match status" value="1"/>
</dbReference>
<organism evidence="4 5">
    <name type="scientific">Amycolatopsis pithecellobii</name>
    <dbReference type="NCBI Taxonomy" id="664692"/>
    <lineage>
        <taxon>Bacteria</taxon>
        <taxon>Bacillati</taxon>
        <taxon>Actinomycetota</taxon>
        <taxon>Actinomycetes</taxon>
        <taxon>Pseudonocardiales</taxon>
        <taxon>Pseudonocardiaceae</taxon>
        <taxon>Amycolatopsis</taxon>
    </lineage>
</organism>
<dbReference type="AlphaFoldDB" id="A0A6N7Z2K5"/>
<dbReference type="Proteomes" id="UP000440096">
    <property type="component" value="Unassembled WGS sequence"/>
</dbReference>
<evidence type="ECO:0000259" key="3">
    <source>
        <dbReference type="Pfam" id="PF12804"/>
    </source>
</evidence>